<evidence type="ECO:0000313" key="4">
    <source>
        <dbReference type="Proteomes" id="UP000030762"/>
    </source>
</evidence>
<dbReference type="Gene3D" id="1.20.1280.50">
    <property type="match status" value="1"/>
</dbReference>
<sequence length="384" mass="42012">MPSMLTPMAPHWGAGSSLSARSSNASSSSTLRTFLLLKDPSTADATTMYVSYKSQASQRAVTWADLAPVDPLLPLSIHVPLRRRTSSSFDTMSSESMAQNVWQLSFDFLDLESLTQCSLVCKEMHEVAKSPYLWLSAYCRRWRNNNRLSRKFMLLSYKNLVAMNALRANIDPKVSTRGRTALQPDLTVHVLNNSMLRSFQRGAVDSIRSYSALPVLSVAKALGLDVSYFEVGQIKGCASVGIASVYDKPSMNAYGFGMDDHVGWKGISFGYHSHDGGFVAHNGEVSYGGVRSSFGPGFGKDNESNPDGSVVGCGFNRKTREIFFTLNGRMVGAPPVLIPTEKVRYAAAVALHSFNDACVLNLGGAPFRFDIDEYCLSLAYQDSI</sequence>
<dbReference type="AlphaFoldDB" id="T0S4F0"/>
<reference evidence="3 4" key="1">
    <citation type="submission" date="2012-04" db="EMBL/GenBank/DDBJ databases">
        <title>The Genome Sequence of Saprolegnia declina VS20.</title>
        <authorList>
            <consortium name="The Broad Institute Genome Sequencing Platform"/>
            <person name="Russ C."/>
            <person name="Nusbaum C."/>
            <person name="Tyler B."/>
            <person name="van West P."/>
            <person name="Dieguez-Uribeondo J."/>
            <person name="de Bruijn I."/>
            <person name="Tripathy S."/>
            <person name="Jiang R."/>
            <person name="Young S.K."/>
            <person name="Zeng Q."/>
            <person name="Gargeya S."/>
            <person name="Fitzgerald M."/>
            <person name="Haas B."/>
            <person name="Abouelleil A."/>
            <person name="Alvarado L."/>
            <person name="Arachchi H.M."/>
            <person name="Berlin A."/>
            <person name="Chapman S.B."/>
            <person name="Goldberg J."/>
            <person name="Griggs A."/>
            <person name="Gujja S."/>
            <person name="Hansen M."/>
            <person name="Howarth C."/>
            <person name="Imamovic A."/>
            <person name="Larimer J."/>
            <person name="McCowen C."/>
            <person name="Montmayeur A."/>
            <person name="Murphy C."/>
            <person name="Neiman D."/>
            <person name="Pearson M."/>
            <person name="Priest M."/>
            <person name="Roberts A."/>
            <person name="Saif S."/>
            <person name="Shea T."/>
            <person name="Sisk P."/>
            <person name="Sykes S."/>
            <person name="Wortman J."/>
            <person name="Nusbaum C."/>
            <person name="Birren B."/>
        </authorList>
    </citation>
    <scope>NUCLEOTIDE SEQUENCE [LARGE SCALE GENOMIC DNA]</scope>
    <source>
        <strain evidence="3 4">VS20</strain>
    </source>
</reference>
<dbReference type="RefSeq" id="XP_008609082.1">
    <property type="nucleotide sequence ID" value="XM_008610860.1"/>
</dbReference>
<dbReference type="InterPro" id="IPR050618">
    <property type="entry name" value="Ubq-SigPath_Reg"/>
</dbReference>
<dbReference type="OMA" id="YGYHGND"/>
<gene>
    <name evidence="3" type="ORF">SDRG_05160</name>
</gene>
<dbReference type="CDD" id="cd12885">
    <property type="entry name" value="SPRY_RanBP_like"/>
    <property type="match status" value="1"/>
</dbReference>
<dbReference type="eggNOG" id="KOG1477">
    <property type="taxonomic scope" value="Eukaryota"/>
</dbReference>
<protein>
    <recommendedName>
        <fullName evidence="5">B30.2/SPRY domain-containing protein</fullName>
    </recommendedName>
</protein>
<organism evidence="3 4">
    <name type="scientific">Saprolegnia diclina (strain VS20)</name>
    <dbReference type="NCBI Taxonomy" id="1156394"/>
    <lineage>
        <taxon>Eukaryota</taxon>
        <taxon>Sar</taxon>
        <taxon>Stramenopiles</taxon>
        <taxon>Oomycota</taxon>
        <taxon>Saprolegniomycetes</taxon>
        <taxon>Saprolegniales</taxon>
        <taxon>Saprolegniaceae</taxon>
        <taxon>Saprolegnia</taxon>
    </lineage>
</organism>
<dbReference type="EMBL" id="JH767144">
    <property type="protein sequence ID" value="EQC37562.1"/>
    <property type="molecule type" value="Genomic_DNA"/>
</dbReference>
<dbReference type="PANTHER" id="PTHR12864">
    <property type="entry name" value="RAN BINDING PROTEIN 9-RELATED"/>
    <property type="match status" value="1"/>
</dbReference>
<proteinExistence type="predicted"/>
<dbReference type="OrthoDB" id="258495at2759"/>
<evidence type="ECO:0000259" key="1">
    <source>
        <dbReference type="Pfam" id="PF00622"/>
    </source>
</evidence>
<dbReference type="SUPFAM" id="SSF81383">
    <property type="entry name" value="F-box domain"/>
    <property type="match status" value="1"/>
</dbReference>
<dbReference type="InterPro" id="IPR003877">
    <property type="entry name" value="SPRY_dom"/>
</dbReference>
<dbReference type="Gene3D" id="2.60.120.920">
    <property type="match status" value="1"/>
</dbReference>
<evidence type="ECO:0000259" key="2">
    <source>
        <dbReference type="Pfam" id="PF12937"/>
    </source>
</evidence>
<dbReference type="InterPro" id="IPR036047">
    <property type="entry name" value="F-box-like_dom_sf"/>
</dbReference>
<dbReference type="InterPro" id="IPR001810">
    <property type="entry name" value="F-box_dom"/>
</dbReference>
<dbReference type="GeneID" id="19945887"/>
<dbReference type="InParanoid" id="T0S4F0"/>
<feature type="domain" description="F-box" evidence="2">
    <location>
        <begin position="106"/>
        <end position="139"/>
    </location>
</feature>
<dbReference type="InterPro" id="IPR044736">
    <property type="entry name" value="Gid1/RanBPM/SPLA_SPRY"/>
</dbReference>
<dbReference type="Pfam" id="PF00622">
    <property type="entry name" value="SPRY"/>
    <property type="match status" value="1"/>
</dbReference>
<feature type="domain" description="SPRY" evidence="1">
    <location>
        <begin position="228"/>
        <end position="363"/>
    </location>
</feature>
<dbReference type="InterPro" id="IPR043136">
    <property type="entry name" value="B30.2/SPRY_sf"/>
</dbReference>
<name>T0S4F0_SAPDV</name>
<dbReference type="Proteomes" id="UP000030762">
    <property type="component" value="Unassembled WGS sequence"/>
</dbReference>
<evidence type="ECO:0000313" key="3">
    <source>
        <dbReference type="EMBL" id="EQC37562.1"/>
    </source>
</evidence>
<accession>T0S4F0</accession>
<dbReference type="InterPro" id="IPR013320">
    <property type="entry name" value="ConA-like_dom_sf"/>
</dbReference>
<dbReference type="STRING" id="1156394.T0S4F0"/>
<dbReference type="VEuPathDB" id="FungiDB:SDRG_05160"/>
<dbReference type="Pfam" id="PF12937">
    <property type="entry name" value="F-box-like"/>
    <property type="match status" value="1"/>
</dbReference>
<dbReference type="SUPFAM" id="SSF49899">
    <property type="entry name" value="Concanavalin A-like lectins/glucanases"/>
    <property type="match status" value="1"/>
</dbReference>
<keyword evidence="4" id="KW-1185">Reference proteome</keyword>
<evidence type="ECO:0008006" key="5">
    <source>
        <dbReference type="Google" id="ProtNLM"/>
    </source>
</evidence>